<proteinExistence type="predicted"/>
<feature type="transmembrane region" description="Helical" evidence="6">
    <location>
        <begin position="479"/>
        <end position="502"/>
    </location>
</feature>
<dbReference type="PANTHER" id="PTHR23502:SF48">
    <property type="entry name" value="MULTIDRUG TRANSPORTER, PUTATIVE (AFU_ORTHOLOGUE AFUA_5G02700)-RELATED"/>
    <property type="match status" value="1"/>
</dbReference>
<keyword evidence="2 6" id="KW-0812">Transmembrane</keyword>
<sequence length="599" mass="66480">MSHTSDSNTIDNASVDSEKVKDFAGNDNTGNDLHPTKSIIDRIRSKESIDDEIELKRLVTNNKGVERIVSDLQERSGALGPLEQPYDMKKVETHPDPNSDFNADDEWKYPLDEDSALRIVEFVDGDKKNPKNWSNGIKWVYTGLLGGMCYAVALGSAIVTGDMERPSKHFGVSTEVMILSCVTVFVIGFGVGPLVFAPVSEEVGRKPVYAVTLFVAVIFIIPCGAARNIGTLLVCRLIDGIAFSAPMCLIGGSLADMWEGPNRGVAMAIFSAAPFLGPVCGPVFGGLLADHSPTWRWVYWAYLIIAGVFYAIFITCVPETHSGTLLKQRAKKLRKITGDTRYRSLNELQVRDFKEVAKTSLLRPFVLLSELIVFLMTIYMAIIYGLLYMFFFAYPVVFQEGKGFSNSLTGVMFIPIGVGVIVATAAAPFFNIDYNKRAQKYRDKGELPPPELRLIPMMIACWFVPVALFAFAWSSYPRISWAGPCFSGLAAGFGFCCLYNPANNYIVDSYQHYAASALAAKTFVRSIWGACVPLFTIQMYHRLGYEWASSLMAFISLACCLIPYMFFIYGARVRQFSKYAFTPEMDARKADIENHGHGH</sequence>
<accession>A0A9W4TU87</accession>
<dbReference type="AlphaFoldDB" id="A0A9W4TU87"/>
<feature type="compositionally biased region" description="Polar residues" evidence="5">
    <location>
        <begin position="1"/>
        <end position="15"/>
    </location>
</feature>
<keyword evidence="3 6" id="KW-1133">Transmembrane helix</keyword>
<dbReference type="PANTHER" id="PTHR23502">
    <property type="entry name" value="MAJOR FACILITATOR SUPERFAMILY"/>
    <property type="match status" value="1"/>
</dbReference>
<feature type="transmembrane region" description="Helical" evidence="6">
    <location>
        <begin position="297"/>
        <end position="317"/>
    </location>
</feature>
<dbReference type="PROSITE" id="PS50850">
    <property type="entry name" value="MFS"/>
    <property type="match status" value="1"/>
</dbReference>
<dbReference type="CDD" id="cd17323">
    <property type="entry name" value="MFS_Tpo1_MDR_like"/>
    <property type="match status" value="1"/>
</dbReference>
<evidence type="ECO:0000313" key="9">
    <source>
        <dbReference type="Proteomes" id="UP001152885"/>
    </source>
</evidence>
<reference evidence="8" key="1">
    <citation type="submission" date="2022-12" db="EMBL/GenBank/DDBJ databases">
        <authorList>
            <person name="Brejova B."/>
        </authorList>
    </citation>
    <scope>NUCLEOTIDE SEQUENCE</scope>
</reference>
<comment type="caution">
    <text evidence="8">The sequence shown here is derived from an EMBL/GenBank/DDBJ whole genome shotgun (WGS) entry which is preliminary data.</text>
</comment>
<protein>
    <recommendedName>
        <fullName evidence="7">Major facilitator superfamily (MFS) profile domain-containing protein</fullName>
    </recommendedName>
</protein>
<feature type="transmembrane region" description="Helical" evidence="6">
    <location>
        <begin position="365"/>
        <end position="391"/>
    </location>
</feature>
<dbReference type="GO" id="GO:0005886">
    <property type="term" value="C:plasma membrane"/>
    <property type="evidence" value="ECO:0007669"/>
    <property type="project" value="TreeGrafter"/>
</dbReference>
<evidence type="ECO:0000313" key="8">
    <source>
        <dbReference type="EMBL" id="CAI5757503.1"/>
    </source>
</evidence>
<evidence type="ECO:0000256" key="1">
    <source>
        <dbReference type="ARBA" id="ARBA00004141"/>
    </source>
</evidence>
<organism evidence="8 9">
    <name type="scientific">Candida verbasci</name>
    <dbReference type="NCBI Taxonomy" id="1227364"/>
    <lineage>
        <taxon>Eukaryota</taxon>
        <taxon>Fungi</taxon>
        <taxon>Dikarya</taxon>
        <taxon>Ascomycota</taxon>
        <taxon>Saccharomycotina</taxon>
        <taxon>Pichiomycetes</taxon>
        <taxon>Debaryomycetaceae</taxon>
        <taxon>Candida/Lodderomyces clade</taxon>
        <taxon>Candida</taxon>
    </lineage>
</organism>
<evidence type="ECO:0000256" key="5">
    <source>
        <dbReference type="SAM" id="MobiDB-lite"/>
    </source>
</evidence>
<comment type="subcellular location">
    <subcellularLocation>
        <location evidence="1">Membrane</location>
        <topology evidence="1">Multi-pass membrane protein</topology>
    </subcellularLocation>
</comment>
<keyword evidence="9" id="KW-1185">Reference proteome</keyword>
<name>A0A9W4TU87_9ASCO</name>
<evidence type="ECO:0000256" key="3">
    <source>
        <dbReference type="ARBA" id="ARBA00022989"/>
    </source>
</evidence>
<feature type="transmembrane region" description="Helical" evidence="6">
    <location>
        <begin position="208"/>
        <end position="229"/>
    </location>
</feature>
<feature type="region of interest" description="Disordered" evidence="5">
    <location>
        <begin position="1"/>
        <end position="38"/>
    </location>
</feature>
<feature type="transmembrane region" description="Helical" evidence="6">
    <location>
        <begin position="139"/>
        <end position="161"/>
    </location>
</feature>
<evidence type="ECO:0000256" key="4">
    <source>
        <dbReference type="ARBA" id="ARBA00023136"/>
    </source>
</evidence>
<gene>
    <name evidence="8" type="ORF">CANVERA_P2017</name>
</gene>
<dbReference type="GO" id="GO:0022857">
    <property type="term" value="F:transmembrane transporter activity"/>
    <property type="evidence" value="ECO:0007669"/>
    <property type="project" value="InterPro"/>
</dbReference>
<feature type="transmembrane region" description="Helical" evidence="6">
    <location>
        <begin position="411"/>
        <end position="432"/>
    </location>
</feature>
<feature type="transmembrane region" description="Helical" evidence="6">
    <location>
        <begin position="523"/>
        <end position="541"/>
    </location>
</feature>
<dbReference type="InterPro" id="IPR011701">
    <property type="entry name" value="MFS"/>
</dbReference>
<keyword evidence="4 6" id="KW-0472">Membrane</keyword>
<dbReference type="Pfam" id="PF07690">
    <property type="entry name" value="MFS_1"/>
    <property type="match status" value="1"/>
</dbReference>
<dbReference type="SUPFAM" id="SSF103473">
    <property type="entry name" value="MFS general substrate transporter"/>
    <property type="match status" value="1"/>
</dbReference>
<dbReference type="FunFam" id="1.20.1250.20:FF:000011">
    <property type="entry name" value="MFS multidrug transporter, putative"/>
    <property type="match status" value="1"/>
</dbReference>
<dbReference type="OrthoDB" id="6770063at2759"/>
<evidence type="ECO:0000256" key="6">
    <source>
        <dbReference type="SAM" id="Phobius"/>
    </source>
</evidence>
<feature type="domain" description="Major facilitator superfamily (MFS) profile" evidence="7">
    <location>
        <begin position="139"/>
        <end position="575"/>
    </location>
</feature>
<feature type="transmembrane region" description="Helical" evidence="6">
    <location>
        <begin position="547"/>
        <end position="569"/>
    </location>
</feature>
<feature type="transmembrane region" description="Helical" evidence="6">
    <location>
        <begin position="265"/>
        <end position="285"/>
    </location>
</feature>
<feature type="transmembrane region" description="Helical" evidence="6">
    <location>
        <begin position="241"/>
        <end position="258"/>
    </location>
</feature>
<dbReference type="InterPro" id="IPR020846">
    <property type="entry name" value="MFS_dom"/>
</dbReference>
<dbReference type="Gene3D" id="1.20.1250.20">
    <property type="entry name" value="MFS general substrate transporter like domains"/>
    <property type="match status" value="1"/>
</dbReference>
<dbReference type="Proteomes" id="UP001152885">
    <property type="component" value="Unassembled WGS sequence"/>
</dbReference>
<dbReference type="EMBL" id="CANTUO010000001">
    <property type="protein sequence ID" value="CAI5757503.1"/>
    <property type="molecule type" value="Genomic_DNA"/>
</dbReference>
<dbReference type="InterPro" id="IPR036259">
    <property type="entry name" value="MFS_trans_sf"/>
</dbReference>
<feature type="transmembrane region" description="Helical" evidence="6">
    <location>
        <begin position="452"/>
        <end position="473"/>
    </location>
</feature>
<evidence type="ECO:0000259" key="7">
    <source>
        <dbReference type="PROSITE" id="PS50850"/>
    </source>
</evidence>
<feature type="transmembrane region" description="Helical" evidence="6">
    <location>
        <begin position="176"/>
        <end position="196"/>
    </location>
</feature>
<evidence type="ECO:0000256" key="2">
    <source>
        <dbReference type="ARBA" id="ARBA00022692"/>
    </source>
</evidence>